<evidence type="ECO:0000256" key="1">
    <source>
        <dbReference type="SAM" id="SignalP"/>
    </source>
</evidence>
<evidence type="ECO:0000313" key="3">
    <source>
        <dbReference type="Proteomes" id="UP001228905"/>
    </source>
</evidence>
<feature type="chain" id="PRO_5045606224" description="DUF1176 domain-containing protein" evidence="1">
    <location>
        <begin position="21"/>
        <end position="356"/>
    </location>
</feature>
<protein>
    <recommendedName>
        <fullName evidence="4">DUF1176 domain-containing protein</fullName>
    </recommendedName>
</protein>
<comment type="caution">
    <text evidence="2">The sequence shown here is derived from an EMBL/GenBank/DDBJ whole genome shotgun (WGS) entry which is preliminary data.</text>
</comment>
<dbReference type="InterPro" id="IPR009560">
    <property type="entry name" value="DUF1176"/>
</dbReference>
<organism evidence="2 3">
    <name type="scientific">Caulobacter ginsengisoli</name>
    <dbReference type="NCBI Taxonomy" id="400775"/>
    <lineage>
        <taxon>Bacteria</taxon>
        <taxon>Pseudomonadati</taxon>
        <taxon>Pseudomonadota</taxon>
        <taxon>Alphaproteobacteria</taxon>
        <taxon>Caulobacterales</taxon>
        <taxon>Caulobacteraceae</taxon>
        <taxon>Caulobacter</taxon>
    </lineage>
</organism>
<dbReference type="RefSeq" id="WP_307344540.1">
    <property type="nucleotide sequence ID" value="NZ_JAUSVS010000001.1"/>
</dbReference>
<name>A0ABU0IJY6_9CAUL</name>
<sequence>MIRRVFVVLGQSLVLALALAAPARAEVFKEFKDWSAVCDNIKSCEAMTFAGDTFELAAFFTIRRAAGPGAPVKVVISAMASDDEAGRQPTVWQLLLDGKPLPGFADLNAPSKDGMWRVELVGPRAEAFLAAIRNGDGLLVKGASKTDRSRFSLSGLSASLLWLDDAQGRVGGATALAKPGPTPASAVPPAPRRPIIIAAKPVSQAGLPKTPPAALKANPALAECDLDPKAGNYDLVVARLAPGKLFWGIPCSAGAYNTFYELFVTDEKGGGAKPAIPPYAPGAEDQPTNELMNISFDPAKQMLSNFDKMRGIGDCGAMSDWVWDGTSFLLVTQYMMPDCHGVPPDDWPSLWQAEVK</sequence>
<keyword evidence="1" id="KW-0732">Signal</keyword>
<dbReference type="Proteomes" id="UP001228905">
    <property type="component" value="Unassembled WGS sequence"/>
</dbReference>
<dbReference type="Pfam" id="PF06674">
    <property type="entry name" value="DUF1176"/>
    <property type="match status" value="1"/>
</dbReference>
<feature type="signal peptide" evidence="1">
    <location>
        <begin position="1"/>
        <end position="20"/>
    </location>
</feature>
<evidence type="ECO:0008006" key="4">
    <source>
        <dbReference type="Google" id="ProtNLM"/>
    </source>
</evidence>
<proteinExistence type="predicted"/>
<evidence type="ECO:0000313" key="2">
    <source>
        <dbReference type="EMBL" id="MDQ0462325.1"/>
    </source>
</evidence>
<dbReference type="EMBL" id="JAUSVS010000001">
    <property type="protein sequence ID" value="MDQ0462325.1"/>
    <property type="molecule type" value="Genomic_DNA"/>
</dbReference>
<accession>A0ABU0IJY6</accession>
<reference evidence="2 3" key="1">
    <citation type="submission" date="2023-07" db="EMBL/GenBank/DDBJ databases">
        <title>Genomic Encyclopedia of Type Strains, Phase IV (KMG-IV): sequencing the most valuable type-strain genomes for metagenomic binning, comparative biology and taxonomic classification.</title>
        <authorList>
            <person name="Goeker M."/>
        </authorList>
    </citation>
    <scope>NUCLEOTIDE SEQUENCE [LARGE SCALE GENOMIC DNA]</scope>
    <source>
        <strain evidence="2 3">DSM 18695</strain>
    </source>
</reference>
<keyword evidence="3" id="KW-1185">Reference proteome</keyword>
<gene>
    <name evidence="2" type="ORF">QO010_000073</name>
</gene>